<dbReference type="PROSITE" id="PS00211">
    <property type="entry name" value="ABC_TRANSPORTER_1"/>
    <property type="match status" value="1"/>
</dbReference>
<reference evidence="11 12" key="1">
    <citation type="submission" date="2018-07" db="EMBL/GenBank/DDBJ databases">
        <title>Draft genome of the type strain Streptomyces armeniacus ATCC 15676.</title>
        <authorList>
            <person name="Labana P."/>
            <person name="Gosse J.T."/>
            <person name="Boddy C.N."/>
        </authorList>
    </citation>
    <scope>NUCLEOTIDE SEQUENCE [LARGE SCALE GENOMIC DNA]</scope>
    <source>
        <strain evidence="11 12">ATCC 15676</strain>
    </source>
</reference>
<keyword evidence="2 8" id="KW-0812">Transmembrane</keyword>
<keyword evidence="6 8" id="KW-0472">Membrane</keyword>
<feature type="domain" description="ABC transporter" evidence="9">
    <location>
        <begin position="457"/>
        <end position="688"/>
    </location>
</feature>
<name>A0A345XM27_9ACTN</name>
<evidence type="ECO:0000256" key="6">
    <source>
        <dbReference type="ARBA" id="ARBA00023136"/>
    </source>
</evidence>
<dbReference type="PANTHER" id="PTHR43394">
    <property type="entry name" value="ATP-DEPENDENT PERMEASE MDL1, MITOCHONDRIAL"/>
    <property type="match status" value="1"/>
</dbReference>
<dbReference type="SMART" id="SM00382">
    <property type="entry name" value="AAA"/>
    <property type="match status" value="1"/>
</dbReference>
<dbReference type="GO" id="GO:0005524">
    <property type="term" value="F:ATP binding"/>
    <property type="evidence" value="ECO:0007669"/>
    <property type="project" value="UniProtKB-KW"/>
</dbReference>
<dbReference type="SUPFAM" id="SSF52540">
    <property type="entry name" value="P-loop containing nucleoside triphosphate hydrolases"/>
    <property type="match status" value="1"/>
</dbReference>
<feature type="domain" description="ABC transmembrane type-1" evidence="10">
    <location>
        <begin position="160"/>
        <end position="427"/>
    </location>
</feature>
<sequence length="749" mass="78770">MRTPPRGPAHRRAHGTTSLQRGHHARTTARWQRSPPAGETAAAGHTPTFRHGPACSAASPRQRGVQPRSAGRRPTAVLLRGGTEGPPGAPVRVTPLSAPAPRPCRTSGRAVRQGQHRPGGGRPRRAGGQVRSSDRVVLDGLRATGGSGVGLLAVAVLDPVSRLMLPAALAAALDAAIGDASGTRALWYVCGLLVAATACEIAREVLEKRSVAFSALSLRRSILHHALALGSGGRRMYGQGDLLSRLLESTHVTATAGQTLVVLVTSALTSVGGLVALFLIDARLALAFAVGAPLMWWLTRRLMSDVGSATAEYQGIHGEVSERFVDALRGARTIRAVGTAEQEVERVLAPLPRLRASGMGFWEIQRRAIWHAGLLTPLLQIAVLAVGGYGLLKGRITPGELLASQVYLEYALGLLKQTMILAVFARARGSAERIAELYEERAPSPGTRPLPPGNGQLTLRDVHVVRDGNALLTGVDLEVPAGRSVAVIGASGSGKSTLTEVAGGLLRPDSGQVLLDGAPVDEVRPDELRHAVGYAFERPVLLGDTLGDALAYADRPPDRERVSAALEDSSAAAFVHRLPYGLRTPLHQVRLSGGELQRLGLARVACRDSRLVVLDDATSSVDSATEAEITAALDRALRGSTRLIVAHRMSTAAGADLVAWLEGGKLRALAPHGELLAEPDYRAVFQPPGRDGEDGNGADGEIGENGERGENGENGAAPALAGRSLSYEQAALLREIGAEHPTLQLRVVR</sequence>
<dbReference type="Pfam" id="PF00664">
    <property type="entry name" value="ABC_membrane"/>
    <property type="match status" value="1"/>
</dbReference>
<dbReference type="SUPFAM" id="SSF90123">
    <property type="entry name" value="ABC transporter transmembrane region"/>
    <property type="match status" value="1"/>
</dbReference>
<dbReference type="InterPro" id="IPR027417">
    <property type="entry name" value="P-loop_NTPase"/>
</dbReference>
<accession>A0A345XM27</accession>
<dbReference type="GO" id="GO:0015421">
    <property type="term" value="F:ABC-type oligopeptide transporter activity"/>
    <property type="evidence" value="ECO:0007669"/>
    <property type="project" value="TreeGrafter"/>
</dbReference>
<dbReference type="PROSITE" id="PS50929">
    <property type="entry name" value="ABC_TM1F"/>
    <property type="match status" value="1"/>
</dbReference>
<evidence type="ECO:0000259" key="9">
    <source>
        <dbReference type="PROSITE" id="PS50893"/>
    </source>
</evidence>
<evidence type="ECO:0000256" key="4">
    <source>
        <dbReference type="ARBA" id="ARBA00022840"/>
    </source>
</evidence>
<dbReference type="GO" id="GO:0005886">
    <property type="term" value="C:plasma membrane"/>
    <property type="evidence" value="ECO:0007669"/>
    <property type="project" value="UniProtKB-SubCell"/>
</dbReference>
<feature type="region of interest" description="Disordered" evidence="7">
    <location>
        <begin position="1"/>
        <end position="132"/>
    </location>
</feature>
<dbReference type="AlphaFoldDB" id="A0A345XM27"/>
<evidence type="ECO:0000313" key="11">
    <source>
        <dbReference type="EMBL" id="AXK32693.1"/>
    </source>
</evidence>
<dbReference type="InterPro" id="IPR036640">
    <property type="entry name" value="ABC1_TM_sf"/>
</dbReference>
<evidence type="ECO:0000256" key="2">
    <source>
        <dbReference type="ARBA" id="ARBA00022692"/>
    </source>
</evidence>
<keyword evidence="3" id="KW-0547">Nucleotide-binding</keyword>
<feature type="region of interest" description="Disordered" evidence="7">
    <location>
        <begin position="684"/>
        <end position="718"/>
    </location>
</feature>
<organism evidence="11 12">
    <name type="scientific">Streptomyces armeniacus</name>
    <dbReference type="NCBI Taxonomy" id="83291"/>
    <lineage>
        <taxon>Bacteria</taxon>
        <taxon>Bacillati</taxon>
        <taxon>Actinomycetota</taxon>
        <taxon>Actinomycetes</taxon>
        <taxon>Kitasatosporales</taxon>
        <taxon>Streptomycetaceae</taxon>
        <taxon>Streptomyces</taxon>
    </lineage>
</organism>
<evidence type="ECO:0000256" key="3">
    <source>
        <dbReference type="ARBA" id="ARBA00022741"/>
    </source>
</evidence>
<dbReference type="Pfam" id="PF00005">
    <property type="entry name" value="ABC_tran"/>
    <property type="match status" value="1"/>
</dbReference>
<gene>
    <name evidence="11" type="ORF">DVA86_08570</name>
</gene>
<evidence type="ECO:0000259" key="10">
    <source>
        <dbReference type="PROSITE" id="PS50929"/>
    </source>
</evidence>
<keyword evidence="5 8" id="KW-1133">Transmembrane helix</keyword>
<evidence type="ECO:0000256" key="7">
    <source>
        <dbReference type="SAM" id="MobiDB-lite"/>
    </source>
</evidence>
<evidence type="ECO:0000256" key="8">
    <source>
        <dbReference type="SAM" id="Phobius"/>
    </source>
</evidence>
<comment type="subcellular location">
    <subcellularLocation>
        <location evidence="1">Cell membrane</location>
        <topology evidence="1">Multi-pass membrane protein</topology>
    </subcellularLocation>
</comment>
<evidence type="ECO:0000313" key="12">
    <source>
        <dbReference type="Proteomes" id="UP000254425"/>
    </source>
</evidence>
<evidence type="ECO:0000256" key="5">
    <source>
        <dbReference type="ARBA" id="ARBA00022989"/>
    </source>
</evidence>
<evidence type="ECO:0000256" key="1">
    <source>
        <dbReference type="ARBA" id="ARBA00004651"/>
    </source>
</evidence>
<dbReference type="InterPro" id="IPR003593">
    <property type="entry name" value="AAA+_ATPase"/>
</dbReference>
<dbReference type="GO" id="GO:0016887">
    <property type="term" value="F:ATP hydrolysis activity"/>
    <property type="evidence" value="ECO:0007669"/>
    <property type="project" value="InterPro"/>
</dbReference>
<dbReference type="InterPro" id="IPR017871">
    <property type="entry name" value="ABC_transporter-like_CS"/>
</dbReference>
<keyword evidence="12" id="KW-1185">Reference proteome</keyword>
<keyword evidence="4 11" id="KW-0067">ATP-binding</keyword>
<dbReference type="EMBL" id="CP031320">
    <property type="protein sequence ID" value="AXK32693.1"/>
    <property type="molecule type" value="Genomic_DNA"/>
</dbReference>
<dbReference type="InterPro" id="IPR039421">
    <property type="entry name" value="Type_1_exporter"/>
</dbReference>
<dbReference type="KEGG" id="sarm:DVA86_08570"/>
<dbReference type="Gene3D" id="1.20.1560.10">
    <property type="entry name" value="ABC transporter type 1, transmembrane domain"/>
    <property type="match status" value="1"/>
</dbReference>
<dbReference type="PROSITE" id="PS50893">
    <property type="entry name" value="ABC_TRANSPORTER_2"/>
    <property type="match status" value="1"/>
</dbReference>
<dbReference type="InterPro" id="IPR011527">
    <property type="entry name" value="ABC1_TM_dom"/>
</dbReference>
<dbReference type="CDD" id="cd03228">
    <property type="entry name" value="ABCC_MRP_Like"/>
    <property type="match status" value="1"/>
</dbReference>
<dbReference type="CDD" id="cd07346">
    <property type="entry name" value="ABC_6TM_exporters"/>
    <property type="match status" value="1"/>
</dbReference>
<protein>
    <submittedName>
        <fullName evidence="11">ABC transporter ATP-binding protein</fullName>
    </submittedName>
</protein>
<dbReference type="Proteomes" id="UP000254425">
    <property type="component" value="Chromosome"/>
</dbReference>
<dbReference type="PANTHER" id="PTHR43394:SF1">
    <property type="entry name" value="ATP-BINDING CASSETTE SUB-FAMILY B MEMBER 10, MITOCHONDRIAL"/>
    <property type="match status" value="1"/>
</dbReference>
<feature type="transmembrane region" description="Helical" evidence="8">
    <location>
        <begin position="368"/>
        <end position="392"/>
    </location>
</feature>
<proteinExistence type="predicted"/>
<dbReference type="InterPro" id="IPR003439">
    <property type="entry name" value="ABC_transporter-like_ATP-bd"/>
</dbReference>
<dbReference type="Gene3D" id="3.40.50.300">
    <property type="entry name" value="P-loop containing nucleotide triphosphate hydrolases"/>
    <property type="match status" value="1"/>
</dbReference>